<keyword evidence="1" id="KW-1133">Transmembrane helix</keyword>
<keyword evidence="1" id="KW-0812">Transmembrane</keyword>
<evidence type="ECO:0008006" key="4">
    <source>
        <dbReference type="Google" id="ProtNLM"/>
    </source>
</evidence>
<feature type="transmembrane region" description="Helical" evidence="1">
    <location>
        <begin position="24"/>
        <end position="43"/>
    </location>
</feature>
<comment type="caution">
    <text evidence="2">The sequence shown here is derived from an EMBL/GenBank/DDBJ whole genome shotgun (WGS) entry which is preliminary data.</text>
</comment>
<proteinExistence type="predicted"/>
<dbReference type="RefSeq" id="WP_330505695.1">
    <property type="nucleotide sequence ID" value="NZ_JAZDUE010000011.1"/>
</dbReference>
<reference evidence="2 3" key="1">
    <citation type="submission" date="2024-01" db="EMBL/GenBank/DDBJ databases">
        <title>Draft genome sequence of Gordonia sp. PKS22-38.</title>
        <authorList>
            <person name="Suphannarot A."/>
            <person name="Mingma R."/>
        </authorList>
    </citation>
    <scope>NUCLEOTIDE SEQUENCE [LARGE SCALE GENOMIC DNA]</scope>
    <source>
        <strain evidence="2 3">PKS22-38</strain>
    </source>
</reference>
<evidence type="ECO:0000256" key="1">
    <source>
        <dbReference type="SAM" id="Phobius"/>
    </source>
</evidence>
<gene>
    <name evidence="2" type="ORF">V1Y59_14640</name>
</gene>
<keyword evidence="1" id="KW-0472">Membrane</keyword>
<keyword evidence="3" id="KW-1185">Reference proteome</keyword>
<protein>
    <recommendedName>
        <fullName evidence="4">Transmembrane protein</fullName>
    </recommendedName>
</protein>
<accession>A0ABU7MVH5</accession>
<sequence>MINQEHDTTEHRVPVGRAPELRQAVIHGMVTIAAALVILWIAGMSDGGVRVALIVAAPIVVLIGALAALWRTYRNWRGNGRWQIWQGASWFLLAMFIFFLSGIGPVLSS</sequence>
<dbReference type="Proteomes" id="UP001335729">
    <property type="component" value="Unassembled WGS sequence"/>
</dbReference>
<organism evidence="2 3">
    <name type="scientific">Gordonia prachuapensis</name>
    <dbReference type="NCBI Taxonomy" id="3115651"/>
    <lineage>
        <taxon>Bacteria</taxon>
        <taxon>Bacillati</taxon>
        <taxon>Actinomycetota</taxon>
        <taxon>Actinomycetes</taxon>
        <taxon>Mycobacteriales</taxon>
        <taxon>Gordoniaceae</taxon>
        <taxon>Gordonia</taxon>
    </lineage>
</organism>
<dbReference type="EMBL" id="JAZDUE010000011">
    <property type="protein sequence ID" value="MEE4024320.1"/>
    <property type="molecule type" value="Genomic_DNA"/>
</dbReference>
<evidence type="ECO:0000313" key="3">
    <source>
        <dbReference type="Proteomes" id="UP001335729"/>
    </source>
</evidence>
<evidence type="ECO:0000313" key="2">
    <source>
        <dbReference type="EMBL" id="MEE4024320.1"/>
    </source>
</evidence>
<feature type="transmembrane region" description="Helical" evidence="1">
    <location>
        <begin position="49"/>
        <end position="70"/>
    </location>
</feature>
<name>A0ABU7MVH5_9ACTN</name>
<feature type="transmembrane region" description="Helical" evidence="1">
    <location>
        <begin position="90"/>
        <end position="108"/>
    </location>
</feature>